<sequence length="294" mass="32342">MIHMIVTATTVNEQTNVWLKYFTTIDWDKIVGTFIDKVLSLLFFTVLFLILYRLGRFALNRTFKSYQRRAHLTGTRVKTIHALSVNVFFYLVLFFYLYAILSILGVPVGTLLAGAGVVGLAIGFGAQGFVNDVVTGFFILLEAQFDVGDVVKLGTISGTVTNVGLRTTVVKSSDGTVNFIPNRNITIVSNLSRSNMQVLIKLPLAPSADLDLVRKTIERVNQDLVPKFTTITEEPDILGLTEEKNGAFTYQVLFYAENGEQVSLQRTFLGAYVAALNSAGIKVVTPPLNLQSGS</sequence>
<evidence type="ECO:0000313" key="11">
    <source>
        <dbReference type="EMBL" id="GAN37796.1"/>
    </source>
</evidence>
<feature type="transmembrane region" description="Helical" evidence="8">
    <location>
        <begin position="80"/>
        <end position="104"/>
    </location>
</feature>
<evidence type="ECO:0000256" key="6">
    <source>
        <dbReference type="ARBA" id="ARBA00023136"/>
    </source>
</evidence>
<dbReference type="Gene3D" id="2.30.30.60">
    <property type="match status" value="1"/>
</dbReference>
<dbReference type="Pfam" id="PF21088">
    <property type="entry name" value="MS_channel_1st"/>
    <property type="match status" value="1"/>
</dbReference>
<comment type="similarity">
    <text evidence="2">Belongs to the MscS (TC 1.A.23) family.</text>
</comment>
<protein>
    <submittedName>
        <fullName evidence="11">Small-conductance mechanosensitive channel protein</fullName>
    </submittedName>
</protein>
<dbReference type="SUPFAM" id="SSF82861">
    <property type="entry name" value="Mechanosensitive channel protein MscS (YggB), transmembrane region"/>
    <property type="match status" value="1"/>
</dbReference>
<keyword evidence="3" id="KW-1003">Cell membrane</keyword>
<dbReference type="InterPro" id="IPR049142">
    <property type="entry name" value="MS_channel_1st"/>
</dbReference>
<keyword evidence="4 8" id="KW-0812">Transmembrane</keyword>
<dbReference type="InterPro" id="IPR045276">
    <property type="entry name" value="YbiO_bact"/>
</dbReference>
<evidence type="ECO:0000256" key="4">
    <source>
        <dbReference type="ARBA" id="ARBA00022692"/>
    </source>
</evidence>
<dbReference type="InterPro" id="IPR011014">
    <property type="entry name" value="MscS_channel_TM-2"/>
</dbReference>
<comment type="subcellular location">
    <subcellularLocation>
        <location evidence="1">Cell membrane</location>
        <topology evidence="1">Multi-pass membrane protein</topology>
    </subcellularLocation>
</comment>
<dbReference type="GO" id="GO:0005886">
    <property type="term" value="C:plasma membrane"/>
    <property type="evidence" value="ECO:0007669"/>
    <property type="project" value="UniProtKB-SubCell"/>
</dbReference>
<name>A0A0C9PSD4_LACPA</name>
<dbReference type="InterPro" id="IPR011066">
    <property type="entry name" value="MscS_channel_C_sf"/>
</dbReference>
<dbReference type="AlphaFoldDB" id="A0A0C9PSD4"/>
<accession>A0A0C9PSD4</accession>
<dbReference type="Proteomes" id="UP000032552">
    <property type="component" value="Unassembled WGS sequence"/>
</dbReference>
<evidence type="ECO:0000256" key="3">
    <source>
        <dbReference type="ARBA" id="ARBA00022475"/>
    </source>
</evidence>
<evidence type="ECO:0000256" key="8">
    <source>
        <dbReference type="SAM" id="Phobius"/>
    </source>
</evidence>
<dbReference type="Pfam" id="PF00924">
    <property type="entry name" value="MS_channel_2nd"/>
    <property type="match status" value="1"/>
</dbReference>
<reference evidence="12" key="1">
    <citation type="submission" date="2014-05" db="EMBL/GenBank/DDBJ databases">
        <title>Whole genome sequencing of Lactobacillus casei NRIC0644.</title>
        <authorList>
            <person name="Atarashi H."/>
            <person name="Yoshida Y."/>
            <person name="Fujimura S."/>
            <person name="Tanaka N."/>
            <person name="Shiwa Y."/>
            <person name="Yoshikawa H."/>
            <person name="Okada S."/>
            <person name="Nakagawa J."/>
        </authorList>
    </citation>
    <scope>NUCLEOTIDE SEQUENCE [LARGE SCALE GENOMIC DNA]</scope>
    <source>
        <strain evidence="12">NRIC0644</strain>
    </source>
</reference>
<dbReference type="SUPFAM" id="SSF82689">
    <property type="entry name" value="Mechanosensitive channel protein MscS (YggB), C-terminal domain"/>
    <property type="match status" value="1"/>
</dbReference>
<dbReference type="SUPFAM" id="SSF50182">
    <property type="entry name" value="Sm-like ribonucleoproteins"/>
    <property type="match status" value="1"/>
</dbReference>
<organism evidence="11 12">
    <name type="scientific">Lacticaseibacillus paracasei NRIC 0644</name>
    <dbReference type="NCBI Taxonomy" id="1435038"/>
    <lineage>
        <taxon>Bacteria</taxon>
        <taxon>Bacillati</taxon>
        <taxon>Bacillota</taxon>
        <taxon>Bacilli</taxon>
        <taxon>Lactobacillales</taxon>
        <taxon>Lactobacillaceae</taxon>
        <taxon>Lacticaseibacillus</taxon>
    </lineage>
</organism>
<dbReference type="PANTHER" id="PTHR30460">
    <property type="entry name" value="MODERATE CONDUCTANCE MECHANOSENSITIVE CHANNEL YBIO"/>
    <property type="match status" value="1"/>
</dbReference>
<keyword evidence="5 8" id="KW-1133">Transmembrane helix</keyword>
<gene>
    <name evidence="11" type="ORF">LC0644_2385</name>
</gene>
<proteinExistence type="inferred from homology"/>
<dbReference type="InterPro" id="IPR023408">
    <property type="entry name" value="MscS_beta-dom_sf"/>
</dbReference>
<feature type="transmembrane region" description="Helical" evidence="8">
    <location>
        <begin position="38"/>
        <end position="59"/>
    </location>
</feature>
<dbReference type="InterPro" id="IPR010920">
    <property type="entry name" value="LSM_dom_sf"/>
</dbReference>
<dbReference type="Gene3D" id="1.10.287.1260">
    <property type="match status" value="1"/>
</dbReference>
<feature type="domain" description="Mechanosensitive ion channel transmembrane helices 2/3" evidence="10">
    <location>
        <begin position="86"/>
        <end position="127"/>
    </location>
</feature>
<evidence type="ECO:0000256" key="7">
    <source>
        <dbReference type="ARBA" id="ARBA00059688"/>
    </source>
</evidence>
<dbReference type="EMBL" id="BAYM01000376">
    <property type="protein sequence ID" value="GAN37796.1"/>
    <property type="molecule type" value="Genomic_DNA"/>
</dbReference>
<dbReference type="Gene3D" id="3.30.70.100">
    <property type="match status" value="1"/>
</dbReference>
<dbReference type="PANTHER" id="PTHR30460:SF0">
    <property type="entry name" value="MODERATE CONDUCTANCE MECHANOSENSITIVE CHANNEL YBIO"/>
    <property type="match status" value="1"/>
</dbReference>
<evidence type="ECO:0000259" key="9">
    <source>
        <dbReference type="Pfam" id="PF00924"/>
    </source>
</evidence>
<comment type="function">
    <text evidence="7">May play a role in resistance to osmotic downshock.</text>
</comment>
<evidence type="ECO:0000259" key="10">
    <source>
        <dbReference type="Pfam" id="PF21088"/>
    </source>
</evidence>
<dbReference type="FunFam" id="2.30.30.60:FF:000001">
    <property type="entry name" value="MscS Mechanosensitive ion channel"/>
    <property type="match status" value="1"/>
</dbReference>
<comment type="caution">
    <text evidence="11">The sequence shown here is derived from an EMBL/GenBank/DDBJ whole genome shotgun (WGS) entry which is preliminary data.</text>
</comment>
<evidence type="ECO:0000256" key="5">
    <source>
        <dbReference type="ARBA" id="ARBA00022989"/>
    </source>
</evidence>
<dbReference type="InterPro" id="IPR006685">
    <property type="entry name" value="MscS_channel_2nd"/>
</dbReference>
<evidence type="ECO:0000256" key="1">
    <source>
        <dbReference type="ARBA" id="ARBA00004651"/>
    </source>
</evidence>
<feature type="transmembrane region" description="Helical" evidence="8">
    <location>
        <begin position="110"/>
        <end position="130"/>
    </location>
</feature>
<evidence type="ECO:0000256" key="2">
    <source>
        <dbReference type="ARBA" id="ARBA00008017"/>
    </source>
</evidence>
<dbReference type="GO" id="GO:0008381">
    <property type="term" value="F:mechanosensitive monoatomic ion channel activity"/>
    <property type="evidence" value="ECO:0007669"/>
    <property type="project" value="InterPro"/>
</dbReference>
<feature type="domain" description="Mechanosensitive ion channel MscS" evidence="9">
    <location>
        <begin position="130"/>
        <end position="193"/>
    </location>
</feature>
<keyword evidence="6 8" id="KW-0472">Membrane</keyword>
<evidence type="ECO:0000313" key="12">
    <source>
        <dbReference type="Proteomes" id="UP000032552"/>
    </source>
</evidence>